<dbReference type="AlphaFoldDB" id="A0A846MZC0"/>
<gene>
    <name evidence="6" type="ORF">FHS83_001618</name>
</gene>
<dbReference type="InterPro" id="IPR012827">
    <property type="entry name" value="Hemerythrin_metal-bd"/>
</dbReference>
<dbReference type="GO" id="GO:0046872">
    <property type="term" value="F:metal ion binding"/>
    <property type="evidence" value="ECO:0007669"/>
    <property type="project" value="UniProtKB-KW"/>
</dbReference>
<evidence type="ECO:0000256" key="1">
    <source>
        <dbReference type="ARBA" id="ARBA00010587"/>
    </source>
</evidence>
<dbReference type="EMBL" id="JAASRM010000001">
    <property type="protein sequence ID" value="NIK88300.1"/>
    <property type="molecule type" value="Genomic_DNA"/>
</dbReference>
<keyword evidence="3" id="KW-0479">Metal-binding</keyword>
<dbReference type="PANTHER" id="PTHR37164:SF1">
    <property type="entry name" value="BACTERIOHEMERYTHRIN"/>
    <property type="match status" value="1"/>
</dbReference>
<dbReference type="SUPFAM" id="SSF47188">
    <property type="entry name" value="Hemerythrin-like"/>
    <property type="match status" value="1"/>
</dbReference>
<evidence type="ECO:0000256" key="3">
    <source>
        <dbReference type="ARBA" id="ARBA00022723"/>
    </source>
</evidence>
<comment type="similarity">
    <text evidence="1">Belongs to the hemerythrin family.</text>
</comment>
<comment type="caution">
    <text evidence="6">The sequence shown here is derived from an EMBL/GenBank/DDBJ whole genome shotgun (WGS) entry which is preliminary data.</text>
</comment>
<dbReference type="Pfam" id="PF01814">
    <property type="entry name" value="Hemerythrin"/>
    <property type="match status" value="1"/>
</dbReference>
<dbReference type="PANTHER" id="PTHR37164">
    <property type="entry name" value="BACTERIOHEMERYTHRIN"/>
    <property type="match status" value="1"/>
</dbReference>
<dbReference type="Proteomes" id="UP000570514">
    <property type="component" value="Unassembled WGS sequence"/>
</dbReference>
<dbReference type="RefSeq" id="WP_167082488.1">
    <property type="nucleotide sequence ID" value="NZ_BAAADC010000001.1"/>
</dbReference>
<dbReference type="PROSITE" id="PS00550">
    <property type="entry name" value="HEMERYTHRINS"/>
    <property type="match status" value="1"/>
</dbReference>
<dbReference type="InterPro" id="IPR016131">
    <property type="entry name" value="Haemerythrin_Fe_BS"/>
</dbReference>
<protein>
    <submittedName>
        <fullName evidence="6">Hemerythrin-like metal-binding protein</fullName>
    </submittedName>
</protein>
<evidence type="ECO:0000256" key="2">
    <source>
        <dbReference type="ARBA" id="ARBA00022621"/>
    </source>
</evidence>
<dbReference type="InterPro" id="IPR035938">
    <property type="entry name" value="Hemerythrin-like_sf"/>
</dbReference>
<keyword evidence="4" id="KW-0408">Iron</keyword>
<reference evidence="6 7" key="1">
    <citation type="submission" date="2020-03" db="EMBL/GenBank/DDBJ databases">
        <title>Genomic Encyclopedia of Type Strains, Phase IV (KMG-IV): sequencing the most valuable type-strain genomes for metagenomic binning, comparative biology and taxonomic classification.</title>
        <authorList>
            <person name="Goeker M."/>
        </authorList>
    </citation>
    <scope>NUCLEOTIDE SEQUENCE [LARGE SCALE GENOMIC DNA]</scope>
    <source>
        <strain evidence="6 7">DSM 19867</strain>
    </source>
</reference>
<evidence type="ECO:0000256" key="4">
    <source>
        <dbReference type="ARBA" id="ARBA00023004"/>
    </source>
</evidence>
<keyword evidence="2" id="KW-0561">Oxygen transport</keyword>
<sequence length="136" mass="15755">MVIDFSGLILGVEMMDAEHRKLAELFDAFEQCFHERSVEQKAEWVITEALTLANLHFEHEEEEMERSAFPFTAEHKFQHRNMRLQFTTLMADTLAHAKAHDPVTLEHLDIMRQLIKDHILGPDAALAAYLKKRQAA</sequence>
<evidence type="ECO:0000313" key="6">
    <source>
        <dbReference type="EMBL" id="NIK88300.1"/>
    </source>
</evidence>
<organism evidence="6 7">
    <name type="scientific">Rhizomicrobium palustre</name>
    <dbReference type="NCBI Taxonomy" id="189966"/>
    <lineage>
        <taxon>Bacteria</taxon>
        <taxon>Pseudomonadati</taxon>
        <taxon>Pseudomonadota</taxon>
        <taxon>Alphaproteobacteria</taxon>
        <taxon>Micropepsales</taxon>
        <taxon>Micropepsaceae</taxon>
        <taxon>Rhizomicrobium</taxon>
    </lineage>
</organism>
<dbReference type="Gene3D" id="1.20.120.50">
    <property type="entry name" value="Hemerythrin-like"/>
    <property type="match status" value="1"/>
</dbReference>
<keyword evidence="2" id="KW-0813">Transport</keyword>
<dbReference type="GO" id="GO:0005344">
    <property type="term" value="F:oxygen carrier activity"/>
    <property type="evidence" value="ECO:0007669"/>
    <property type="project" value="UniProtKB-KW"/>
</dbReference>
<accession>A0A846MZC0</accession>
<dbReference type="InterPro" id="IPR012312">
    <property type="entry name" value="Hemerythrin-like"/>
</dbReference>
<proteinExistence type="inferred from homology"/>
<dbReference type="NCBIfam" id="TIGR02481">
    <property type="entry name" value="hemeryth_dom"/>
    <property type="match status" value="1"/>
</dbReference>
<dbReference type="InterPro" id="IPR050669">
    <property type="entry name" value="Hemerythrin"/>
</dbReference>
<evidence type="ECO:0000313" key="7">
    <source>
        <dbReference type="Proteomes" id="UP000570514"/>
    </source>
</evidence>
<keyword evidence="7" id="KW-1185">Reference proteome</keyword>
<name>A0A846MZC0_9PROT</name>
<evidence type="ECO:0000259" key="5">
    <source>
        <dbReference type="Pfam" id="PF01814"/>
    </source>
</evidence>
<feature type="domain" description="Hemerythrin-like" evidence="5">
    <location>
        <begin position="11"/>
        <end position="127"/>
    </location>
</feature>